<keyword evidence="10" id="KW-1185">Reference proteome</keyword>
<dbReference type="EMBL" id="AONC01000055">
    <property type="protein sequence ID" value="EXJ13886.1"/>
    <property type="molecule type" value="Genomic_DNA"/>
</dbReference>
<sequence length="370" mass="39707">MNARAILAATVLGTPALTAASGFALVERDAAGLGRAYAGQAAVSGPEAISFNPAGLPERPSLSLSVHALRNRIEPEDAGEPALVPTLYGSRSGIGVGLYSTFGLATDYPDDWSGRYVALHSEIRTARAHLAGAWSVTPGLRLGAGLFVQQFTAELTSAYPLGARDGRITIEGEDLGLGWSVGALWSPTDRVALGLAYGSAVRHTLRGKTRLPSGAVSSRVDVTTPETVALGLRWSALPELTLLAGATWTRWSRMQSLDVELANGLTLTEDHQWRDTWRLDLGGEYEHGPWTLRLGIAWDQSPVRDAAHRSPRLPDSDRVWLAAGLGYRRGAWTFNASVAHLWFADRRGEHPPLDYSGSTDILALGVARSW</sequence>
<evidence type="ECO:0000256" key="2">
    <source>
        <dbReference type="ARBA" id="ARBA00008163"/>
    </source>
</evidence>
<keyword evidence="3" id="KW-1134">Transmembrane beta strand</keyword>
<dbReference type="PANTHER" id="PTHR35093:SF8">
    <property type="entry name" value="OUTER MEMBRANE PROTEIN NMB0088-RELATED"/>
    <property type="match status" value="1"/>
</dbReference>
<keyword evidence="6" id="KW-0472">Membrane</keyword>
<comment type="subcellular location">
    <subcellularLocation>
        <location evidence="1">Cell outer membrane</location>
        <topology evidence="1">Multi-pass membrane protein</topology>
    </subcellularLocation>
</comment>
<protein>
    <submittedName>
        <fullName evidence="9">Long-chain fatty acid transport protein</fullName>
    </submittedName>
</protein>
<evidence type="ECO:0000313" key="9">
    <source>
        <dbReference type="EMBL" id="EXJ13886.1"/>
    </source>
</evidence>
<dbReference type="OrthoDB" id="19849at2"/>
<comment type="similarity">
    <text evidence="2">Belongs to the OmpP1/FadL family.</text>
</comment>
<dbReference type="Pfam" id="PF03349">
    <property type="entry name" value="Toluene_X"/>
    <property type="match status" value="1"/>
</dbReference>
<evidence type="ECO:0000256" key="4">
    <source>
        <dbReference type="ARBA" id="ARBA00022692"/>
    </source>
</evidence>
<dbReference type="PATRIC" id="fig|1249627.3.peg.3401"/>
<evidence type="ECO:0000256" key="6">
    <source>
        <dbReference type="ARBA" id="ARBA00023136"/>
    </source>
</evidence>
<feature type="signal peptide" evidence="8">
    <location>
        <begin position="1"/>
        <end position="19"/>
    </location>
</feature>
<evidence type="ECO:0000256" key="3">
    <source>
        <dbReference type="ARBA" id="ARBA00022452"/>
    </source>
</evidence>
<dbReference type="PANTHER" id="PTHR35093">
    <property type="entry name" value="OUTER MEMBRANE PROTEIN NMB0088-RELATED"/>
    <property type="match status" value="1"/>
</dbReference>
<dbReference type="STRING" id="1249627.D779_3249"/>
<evidence type="ECO:0000313" key="10">
    <source>
        <dbReference type="Proteomes" id="UP000019460"/>
    </source>
</evidence>
<gene>
    <name evidence="9" type="ORF">D779_3249</name>
</gene>
<evidence type="ECO:0000256" key="5">
    <source>
        <dbReference type="ARBA" id="ARBA00022729"/>
    </source>
</evidence>
<dbReference type="RefSeq" id="WP_043756185.1">
    <property type="nucleotide sequence ID" value="NZ_AONC01000055.1"/>
</dbReference>
<dbReference type="InterPro" id="IPR005017">
    <property type="entry name" value="OMPP1/FadL/TodX"/>
</dbReference>
<keyword evidence="5 8" id="KW-0732">Signal</keyword>
<keyword evidence="4" id="KW-0812">Transmembrane</keyword>
<dbReference type="Gene3D" id="2.40.160.60">
    <property type="entry name" value="Outer membrane protein transport protein (OMPP1/FadL/TodX)"/>
    <property type="match status" value="1"/>
</dbReference>
<dbReference type="GO" id="GO:0009279">
    <property type="term" value="C:cell outer membrane"/>
    <property type="evidence" value="ECO:0007669"/>
    <property type="project" value="UniProtKB-SubCell"/>
</dbReference>
<dbReference type="eggNOG" id="COG2067">
    <property type="taxonomic scope" value="Bacteria"/>
</dbReference>
<accession>W9VAG7</accession>
<evidence type="ECO:0000256" key="7">
    <source>
        <dbReference type="ARBA" id="ARBA00023237"/>
    </source>
</evidence>
<dbReference type="GO" id="GO:0015483">
    <property type="term" value="F:long-chain fatty acid transporting porin activity"/>
    <property type="evidence" value="ECO:0007669"/>
    <property type="project" value="TreeGrafter"/>
</dbReference>
<organism evidence="9 10">
    <name type="scientific">Imhoffiella purpurea</name>
    <dbReference type="NCBI Taxonomy" id="1249627"/>
    <lineage>
        <taxon>Bacteria</taxon>
        <taxon>Pseudomonadati</taxon>
        <taxon>Pseudomonadota</taxon>
        <taxon>Gammaproteobacteria</taxon>
        <taxon>Chromatiales</taxon>
        <taxon>Chromatiaceae</taxon>
        <taxon>Imhoffiella</taxon>
    </lineage>
</organism>
<evidence type="ECO:0000256" key="8">
    <source>
        <dbReference type="SAM" id="SignalP"/>
    </source>
</evidence>
<feature type="chain" id="PRO_5004931148" evidence="8">
    <location>
        <begin position="20"/>
        <end position="370"/>
    </location>
</feature>
<keyword evidence="7" id="KW-0998">Cell outer membrane</keyword>
<dbReference type="SUPFAM" id="SSF56935">
    <property type="entry name" value="Porins"/>
    <property type="match status" value="1"/>
</dbReference>
<proteinExistence type="inferred from homology"/>
<comment type="caution">
    <text evidence="9">The sequence shown here is derived from an EMBL/GenBank/DDBJ whole genome shotgun (WGS) entry which is preliminary data.</text>
</comment>
<reference evidence="9 10" key="1">
    <citation type="submission" date="2012-11" db="EMBL/GenBank/DDBJ databases">
        <title>Genome assembly of Thiorhodococcus sp. AK35.</title>
        <authorList>
            <person name="Nupur N."/>
            <person name="Khatri I."/>
            <person name="Subramanian S."/>
            <person name="Pinnaka A."/>
        </authorList>
    </citation>
    <scope>NUCLEOTIDE SEQUENCE [LARGE SCALE GENOMIC DNA]</scope>
    <source>
        <strain evidence="9 10">AK35</strain>
    </source>
</reference>
<evidence type="ECO:0000256" key="1">
    <source>
        <dbReference type="ARBA" id="ARBA00004571"/>
    </source>
</evidence>
<dbReference type="Proteomes" id="UP000019460">
    <property type="component" value="Unassembled WGS sequence"/>
</dbReference>
<name>W9VAG7_9GAMM</name>
<dbReference type="AlphaFoldDB" id="W9VAG7"/>